<keyword evidence="5" id="KW-1185">Reference proteome</keyword>
<proteinExistence type="predicted"/>
<dbReference type="Proteomes" id="UP000297814">
    <property type="component" value="Unassembled WGS sequence"/>
</dbReference>
<feature type="region of interest" description="Disordered" evidence="2">
    <location>
        <begin position="315"/>
        <end position="393"/>
    </location>
</feature>
<comment type="caution">
    <text evidence="4">The sequence shown here is derived from an EMBL/GenBank/DDBJ whole genome shotgun (WGS) entry which is preliminary data.</text>
</comment>
<dbReference type="EMBL" id="PQXK01000007">
    <property type="protein sequence ID" value="TGO42558.1"/>
    <property type="molecule type" value="Genomic_DNA"/>
</dbReference>
<keyword evidence="1" id="KW-0175">Coiled coil</keyword>
<accession>A0A4Z1H133</accession>
<gene>
    <name evidence="4" type="ORF">BHYA_0007g00580</name>
</gene>
<reference evidence="4 5" key="1">
    <citation type="submission" date="2017-12" db="EMBL/GenBank/DDBJ databases">
        <title>Comparative genomics of Botrytis spp.</title>
        <authorList>
            <person name="Valero-Jimenez C.A."/>
            <person name="Tapia P."/>
            <person name="Veloso J."/>
            <person name="Silva-Moreno E."/>
            <person name="Staats M."/>
            <person name="Valdes J.H."/>
            <person name="Van Kan J.A.L."/>
        </authorList>
    </citation>
    <scope>NUCLEOTIDE SEQUENCE [LARGE SCALE GENOMIC DNA]</scope>
    <source>
        <strain evidence="4 5">Bh0001</strain>
    </source>
</reference>
<feature type="region of interest" description="Disordered" evidence="2">
    <location>
        <begin position="405"/>
        <end position="427"/>
    </location>
</feature>
<feature type="compositionally biased region" description="Acidic residues" evidence="2">
    <location>
        <begin position="315"/>
        <end position="325"/>
    </location>
</feature>
<feature type="compositionally biased region" description="Acidic residues" evidence="2">
    <location>
        <begin position="407"/>
        <end position="427"/>
    </location>
</feature>
<organism evidence="4 5">
    <name type="scientific">Botrytis hyacinthi</name>
    <dbReference type="NCBI Taxonomy" id="278943"/>
    <lineage>
        <taxon>Eukaryota</taxon>
        <taxon>Fungi</taxon>
        <taxon>Dikarya</taxon>
        <taxon>Ascomycota</taxon>
        <taxon>Pezizomycotina</taxon>
        <taxon>Leotiomycetes</taxon>
        <taxon>Helotiales</taxon>
        <taxon>Sclerotiniaceae</taxon>
        <taxon>Botrytis</taxon>
    </lineage>
</organism>
<keyword evidence="3" id="KW-0812">Transmembrane</keyword>
<feature type="coiled-coil region" evidence="1">
    <location>
        <begin position="104"/>
        <end position="131"/>
    </location>
</feature>
<evidence type="ECO:0000256" key="2">
    <source>
        <dbReference type="SAM" id="MobiDB-lite"/>
    </source>
</evidence>
<feature type="transmembrane region" description="Helical" evidence="3">
    <location>
        <begin position="54"/>
        <end position="73"/>
    </location>
</feature>
<keyword evidence="3" id="KW-0472">Membrane</keyword>
<name>A0A4Z1H133_9HELO</name>
<feature type="compositionally biased region" description="Basic and acidic residues" evidence="2">
    <location>
        <begin position="380"/>
        <end position="393"/>
    </location>
</feature>
<evidence type="ECO:0000256" key="3">
    <source>
        <dbReference type="SAM" id="Phobius"/>
    </source>
</evidence>
<protein>
    <submittedName>
        <fullName evidence="4">Uncharacterized protein</fullName>
    </submittedName>
</protein>
<evidence type="ECO:0000256" key="1">
    <source>
        <dbReference type="SAM" id="Coils"/>
    </source>
</evidence>
<keyword evidence="3" id="KW-1133">Transmembrane helix</keyword>
<evidence type="ECO:0000313" key="4">
    <source>
        <dbReference type="EMBL" id="TGO42558.1"/>
    </source>
</evidence>
<sequence>MFRLTYVTAAIASALAQAPGFTFIYLNPPNPLRNYPSSHFSDQELLWHKGRRQFSAIILFLFTFSMTFLSFALRIRNARGNRNEHEDALKAKTCAELVIDKTALKKEQERLNRIEQVMESLQAQVGVLRARLTVRDAEARIQNRKVQAMAGDRQSQAHILATRIMTQEAKMEEVLEKLDENGASHDAIEVWIEKFNSEGEKTKEELKKFDCVDKEINALYHYLVKEACIIREIANGDLEKLRAHVSTVERRCKEEFQRIHGDKQIRERDLRDKIRTEVQDTLRREQDIKDIDELWRSRFGKGKFTKEKLITNQEVEEDMETEVTDTDSRVQRSSQAEVEGDVGGDKKQEADASAETETPIQDKTHPLYKAVEDSTQSSIDQERDAEMKDLEQGKDEVMEDITHELENGAEAEEKDNDSDEEWTELRY</sequence>
<dbReference type="AlphaFoldDB" id="A0A4Z1H133"/>
<evidence type="ECO:0000313" key="5">
    <source>
        <dbReference type="Proteomes" id="UP000297814"/>
    </source>
</evidence>